<reference evidence="1" key="1">
    <citation type="submission" date="2022-06" db="EMBL/GenBank/DDBJ databases">
        <title>Phylogenomic reconstructions and comparative analyses of Kickxellomycotina fungi.</title>
        <authorList>
            <person name="Reynolds N.K."/>
            <person name="Stajich J.E."/>
            <person name="Barry K."/>
            <person name="Grigoriev I.V."/>
            <person name="Crous P."/>
            <person name="Smith M.E."/>
        </authorList>
    </citation>
    <scope>NUCLEOTIDE SEQUENCE</scope>
    <source>
        <strain evidence="1">RSA 2271</strain>
    </source>
</reference>
<keyword evidence="1" id="KW-0436">Ligase</keyword>
<protein>
    <submittedName>
        <fullName evidence="1">Phosphoribosylformylglycinamidine synthase</fullName>
        <ecNumber evidence="1">6.3.5.3</ecNumber>
    </submittedName>
</protein>
<proteinExistence type="predicted"/>
<accession>A0ACC1HSR9</accession>
<dbReference type="Proteomes" id="UP001145114">
    <property type="component" value="Unassembled WGS sequence"/>
</dbReference>
<evidence type="ECO:0000313" key="2">
    <source>
        <dbReference type="Proteomes" id="UP001145114"/>
    </source>
</evidence>
<keyword evidence="2" id="KW-1185">Reference proteome</keyword>
<organism evidence="1 2">
    <name type="scientific">Spiromyces aspiralis</name>
    <dbReference type="NCBI Taxonomy" id="68401"/>
    <lineage>
        <taxon>Eukaryota</taxon>
        <taxon>Fungi</taxon>
        <taxon>Fungi incertae sedis</taxon>
        <taxon>Zoopagomycota</taxon>
        <taxon>Kickxellomycotina</taxon>
        <taxon>Kickxellomycetes</taxon>
        <taxon>Kickxellales</taxon>
        <taxon>Kickxellaceae</taxon>
        <taxon>Spiromyces</taxon>
    </lineage>
</organism>
<sequence>MHGLLPKCGAGEERPKVAILRDQGVNSHTEMSYAFHQAGFEAVDVHMTDIITGRIRLDSFVGLAACGGFSYGDVLGAGSGWANTIHLSKAAHDEFKAFFGRKDTFAIGICNGCQMFSQLREIIPGTEHWPYFVRNNSKQFEGRVAMLEVSGESPVFFDGMTGSKIPIAVAHGEGRAQFASSKDMEAFTTASLTAARYVDRRVSPKGKIPYPMCPNGSDLDIAAATNADGRVLIIMPHPERVVRAEANSYLPDRTKWEYGPWARLFINARRWVESQRQGQQ</sequence>
<dbReference type="EC" id="6.3.5.3" evidence="1"/>
<name>A0ACC1HSR9_9FUNG</name>
<gene>
    <name evidence="1" type="primary">ADE6_1</name>
    <name evidence="1" type="ORF">EV182_001710</name>
</gene>
<dbReference type="EMBL" id="JAMZIH010000280">
    <property type="protein sequence ID" value="KAJ1679603.1"/>
    <property type="molecule type" value="Genomic_DNA"/>
</dbReference>
<comment type="caution">
    <text evidence="1">The sequence shown here is derived from an EMBL/GenBank/DDBJ whole genome shotgun (WGS) entry which is preliminary data.</text>
</comment>
<evidence type="ECO:0000313" key="1">
    <source>
        <dbReference type="EMBL" id="KAJ1679603.1"/>
    </source>
</evidence>